<evidence type="ECO:0000256" key="1">
    <source>
        <dbReference type="SAM" id="MobiDB-lite"/>
    </source>
</evidence>
<dbReference type="EMBL" id="QXXQ01000001">
    <property type="protein sequence ID" value="RID93686.1"/>
    <property type="molecule type" value="Genomic_DNA"/>
</dbReference>
<dbReference type="Proteomes" id="UP000266649">
    <property type="component" value="Unassembled WGS sequence"/>
</dbReference>
<feature type="compositionally biased region" description="Low complexity" evidence="1">
    <location>
        <begin position="55"/>
        <end position="70"/>
    </location>
</feature>
<feature type="signal peptide" evidence="2">
    <location>
        <begin position="1"/>
        <end position="26"/>
    </location>
</feature>
<evidence type="ECO:0000313" key="5">
    <source>
        <dbReference type="Proteomes" id="UP000266649"/>
    </source>
</evidence>
<evidence type="ECO:0000259" key="3">
    <source>
        <dbReference type="Pfam" id="PF01471"/>
    </source>
</evidence>
<keyword evidence="2" id="KW-0732">Signal</keyword>
<name>A0A398C2W2_9RHOB</name>
<evidence type="ECO:0000256" key="2">
    <source>
        <dbReference type="SAM" id="SignalP"/>
    </source>
</evidence>
<dbReference type="InterPro" id="IPR002477">
    <property type="entry name" value="Peptidoglycan-bd-like"/>
</dbReference>
<dbReference type="AlphaFoldDB" id="A0A398C2W2"/>
<dbReference type="InterPro" id="IPR036365">
    <property type="entry name" value="PGBD-like_sf"/>
</dbReference>
<dbReference type="Gene3D" id="1.10.101.10">
    <property type="entry name" value="PGBD-like superfamily/PGBD"/>
    <property type="match status" value="1"/>
</dbReference>
<proteinExistence type="predicted"/>
<feature type="domain" description="Peptidoglycan binding-like" evidence="3">
    <location>
        <begin position="79"/>
        <end position="125"/>
    </location>
</feature>
<keyword evidence="5" id="KW-1185">Reference proteome</keyword>
<dbReference type="RefSeq" id="WP_119133091.1">
    <property type="nucleotide sequence ID" value="NZ_QXXQ01000001.1"/>
</dbReference>
<evidence type="ECO:0000313" key="4">
    <source>
        <dbReference type="EMBL" id="RID93686.1"/>
    </source>
</evidence>
<comment type="caution">
    <text evidence="4">The sequence shown here is derived from an EMBL/GenBank/DDBJ whole genome shotgun (WGS) entry which is preliminary data.</text>
</comment>
<reference evidence="4 5" key="1">
    <citation type="submission" date="2018-09" db="EMBL/GenBank/DDBJ databases">
        <title>Gemmobacter lutimaris sp. nov., a marine bacterium isolated from tidal flat.</title>
        <authorList>
            <person name="Lee D.W."/>
            <person name="Yoo Y."/>
            <person name="Kim J.-J."/>
            <person name="Kim B.S."/>
        </authorList>
    </citation>
    <scope>NUCLEOTIDE SEQUENCE [LARGE SCALE GENOMIC DNA]</scope>
    <source>
        <strain evidence="4 5">YJ-T1-11</strain>
    </source>
</reference>
<organism evidence="4 5">
    <name type="scientific">Gemmobacter lutimaris</name>
    <dbReference type="NCBI Taxonomy" id="2306023"/>
    <lineage>
        <taxon>Bacteria</taxon>
        <taxon>Pseudomonadati</taxon>
        <taxon>Pseudomonadota</taxon>
        <taxon>Alphaproteobacteria</taxon>
        <taxon>Rhodobacterales</taxon>
        <taxon>Paracoccaceae</taxon>
        <taxon>Gemmobacter</taxon>
    </lineage>
</organism>
<protein>
    <submittedName>
        <fullName evidence="4">Peptidoglycan-binding protein</fullName>
    </submittedName>
</protein>
<dbReference type="SUPFAM" id="SSF47090">
    <property type="entry name" value="PGBD-like"/>
    <property type="match status" value="1"/>
</dbReference>
<feature type="region of interest" description="Disordered" evidence="1">
    <location>
        <begin position="47"/>
        <end position="79"/>
    </location>
</feature>
<gene>
    <name evidence="4" type="ORF">D2N39_01900</name>
</gene>
<dbReference type="InterPro" id="IPR036366">
    <property type="entry name" value="PGBDSf"/>
</dbReference>
<dbReference type="OrthoDB" id="7444491at2"/>
<sequence>MKVRTVATTCAVAAAMALSPASPVRADAGDAIAGALIGGIIGHAIAKDQQRRKQTTTTKRSTSTKSTKSSGISAAQRDQNREVQTALNHFGYPVGTPDGALGPKSRAAISSYQATLGYPPTGQLTDYERTLLVTAYHRAIAGGPQVMQVMGTHPMGIKGMLLLQRDEMAGLPAQMPGQLPGQGMAVAGAMAGAGAMMAAQPVQPAAPALPALVAEPTPAPAAPALPSFGGTLVSLSSHCNTVALKTNANGGYMTVANLIDPTQALSEQFCLSRAAAIQQGEALSRAVPGVTPQQVADQCKAFGPVLKDQVTAVSLKPAPEVLAGVTQFITGSGMSPAQLSGTSKICLGVGYAMDDVDVALGSALVLTALGESGYAALPGYHLADGIGATRRPDLAMGWFELTPAGAPGLPGTPAGQGDLVRKAVFMLNGRSDAPTQPATALPVLAPAPSAPEVVVQAAPAMIPLAPAESVAQAAPQPATVATPAAARAVSVMTALPRLMLGQ</sequence>
<dbReference type="Pfam" id="PF01471">
    <property type="entry name" value="PG_binding_1"/>
    <property type="match status" value="1"/>
</dbReference>
<accession>A0A398C2W2</accession>
<feature type="chain" id="PRO_5017217930" evidence="2">
    <location>
        <begin position="27"/>
        <end position="502"/>
    </location>
</feature>